<feature type="domain" description="Glutamyl/glutaminyl-tRNA synthetase class Ib catalytic" evidence="8">
    <location>
        <begin position="13"/>
        <end position="274"/>
    </location>
</feature>
<keyword evidence="1 7" id="KW-0436">Ligase</keyword>
<keyword evidence="4" id="KW-0862">Zinc</keyword>
<sequence length="307" mass="34763">MDFSSGTPVRPFLRTRIAPTPSGFLHLGNIYSFVLTATLAHRHGARILLRIDDLDRQRAQPAYIQDIFDTLNFLEIPWHDGPRDAREFEREYSQVHRLELYRAALAELRQQQALFACDCSRSKILQADASGAYTGYCRQRGVPFDASEVSWRLRTDNDAPLVMHTLGEDVVSALPRDQHDFVVRKKDGDPAYQLASVVDDEHFGVDLIVRGMDLWPSTLAQLYLARVLGRERFPETTFYHHPLMAGPDGGKLSKSAGATSIQYLRKEGKTAADIYTMLAAQAGIRERIYCWQDLGERLLIAGVQRDK</sequence>
<organism evidence="9 10">
    <name type="scientific">Dawidia soli</name>
    <dbReference type="NCBI Taxonomy" id="2782352"/>
    <lineage>
        <taxon>Bacteria</taxon>
        <taxon>Pseudomonadati</taxon>
        <taxon>Bacteroidota</taxon>
        <taxon>Cytophagia</taxon>
        <taxon>Cytophagales</taxon>
        <taxon>Chryseotaleaceae</taxon>
        <taxon>Dawidia</taxon>
    </lineage>
</organism>
<dbReference type="PANTHER" id="PTHR43311:SF1">
    <property type="entry name" value="GLUTAMYL-Q TRNA(ASP) SYNTHETASE"/>
    <property type="match status" value="1"/>
</dbReference>
<accession>A0AAP2DB88</accession>
<evidence type="ECO:0000313" key="10">
    <source>
        <dbReference type="Proteomes" id="UP001319180"/>
    </source>
</evidence>
<evidence type="ECO:0000256" key="1">
    <source>
        <dbReference type="ARBA" id="ARBA00022598"/>
    </source>
</evidence>
<name>A0AAP2DB88_9BACT</name>
<dbReference type="InterPro" id="IPR001412">
    <property type="entry name" value="aa-tRNA-synth_I_CS"/>
</dbReference>
<dbReference type="SUPFAM" id="SSF52374">
    <property type="entry name" value="Nucleotidylyl transferase"/>
    <property type="match status" value="1"/>
</dbReference>
<gene>
    <name evidence="9" type="ORF">KK078_17175</name>
</gene>
<evidence type="ECO:0000313" key="9">
    <source>
        <dbReference type="EMBL" id="MBT1688307.1"/>
    </source>
</evidence>
<protein>
    <submittedName>
        <fullName evidence="9">tRNA glutamyl-Q synthetase</fullName>
    </submittedName>
</protein>
<keyword evidence="6 7" id="KW-0030">Aminoacyl-tRNA synthetase</keyword>
<dbReference type="InterPro" id="IPR014729">
    <property type="entry name" value="Rossmann-like_a/b/a_fold"/>
</dbReference>
<dbReference type="GO" id="GO:0005829">
    <property type="term" value="C:cytosol"/>
    <property type="evidence" value="ECO:0007669"/>
    <property type="project" value="TreeGrafter"/>
</dbReference>
<evidence type="ECO:0000256" key="2">
    <source>
        <dbReference type="ARBA" id="ARBA00022723"/>
    </source>
</evidence>
<dbReference type="GO" id="GO:0006424">
    <property type="term" value="P:glutamyl-tRNA aminoacylation"/>
    <property type="evidence" value="ECO:0007669"/>
    <property type="project" value="TreeGrafter"/>
</dbReference>
<dbReference type="RefSeq" id="WP_254091534.1">
    <property type="nucleotide sequence ID" value="NZ_JAHESC010000024.1"/>
</dbReference>
<dbReference type="InterPro" id="IPR000924">
    <property type="entry name" value="Glu/Gln-tRNA-synth"/>
</dbReference>
<dbReference type="EMBL" id="JAHESC010000024">
    <property type="protein sequence ID" value="MBT1688307.1"/>
    <property type="molecule type" value="Genomic_DNA"/>
</dbReference>
<dbReference type="Proteomes" id="UP001319180">
    <property type="component" value="Unassembled WGS sequence"/>
</dbReference>
<reference evidence="9 10" key="1">
    <citation type="submission" date="2021-05" db="EMBL/GenBank/DDBJ databases">
        <title>A Polyphasic approach of four new species of the genus Ohtaekwangia: Ohtaekwangia histidinii sp. nov., Ohtaekwangia cretensis sp. nov., Ohtaekwangia indiensis sp. nov., Ohtaekwangia reichenbachii sp. nov. from diverse environment.</title>
        <authorList>
            <person name="Octaviana S."/>
        </authorList>
    </citation>
    <scope>NUCLEOTIDE SEQUENCE [LARGE SCALE GENOMIC DNA]</scope>
    <source>
        <strain evidence="9 10">PWU37</strain>
    </source>
</reference>
<evidence type="ECO:0000256" key="3">
    <source>
        <dbReference type="ARBA" id="ARBA00022741"/>
    </source>
</evidence>
<dbReference type="GO" id="GO:0005524">
    <property type="term" value="F:ATP binding"/>
    <property type="evidence" value="ECO:0007669"/>
    <property type="project" value="UniProtKB-KW"/>
</dbReference>
<evidence type="ECO:0000256" key="6">
    <source>
        <dbReference type="ARBA" id="ARBA00023146"/>
    </source>
</evidence>
<keyword evidence="5 7" id="KW-0067">ATP-binding</keyword>
<keyword evidence="3 7" id="KW-0547">Nucleotide-binding</keyword>
<evidence type="ECO:0000256" key="4">
    <source>
        <dbReference type="ARBA" id="ARBA00022833"/>
    </source>
</evidence>
<dbReference type="Gene3D" id="3.40.50.620">
    <property type="entry name" value="HUPs"/>
    <property type="match status" value="1"/>
</dbReference>
<evidence type="ECO:0000256" key="5">
    <source>
        <dbReference type="ARBA" id="ARBA00022840"/>
    </source>
</evidence>
<dbReference type="PROSITE" id="PS00178">
    <property type="entry name" value="AA_TRNA_LIGASE_I"/>
    <property type="match status" value="1"/>
</dbReference>
<keyword evidence="10" id="KW-1185">Reference proteome</keyword>
<comment type="similarity">
    <text evidence="7">Belongs to the class-I aminoacyl-tRNA synthetase family.</text>
</comment>
<keyword evidence="2" id="KW-0479">Metal-binding</keyword>
<evidence type="ECO:0000259" key="8">
    <source>
        <dbReference type="Pfam" id="PF00749"/>
    </source>
</evidence>
<dbReference type="InterPro" id="IPR049940">
    <property type="entry name" value="GluQ/Sye"/>
</dbReference>
<dbReference type="PANTHER" id="PTHR43311">
    <property type="entry name" value="GLUTAMATE--TRNA LIGASE"/>
    <property type="match status" value="1"/>
</dbReference>
<dbReference type="Pfam" id="PF00749">
    <property type="entry name" value="tRNA-synt_1c"/>
    <property type="match status" value="1"/>
</dbReference>
<dbReference type="InterPro" id="IPR020058">
    <property type="entry name" value="Glu/Gln-tRNA-synth_Ib_cat-dom"/>
</dbReference>
<evidence type="ECO:0000256" key="7">
    <source>
        <dbReference type="RuleBase" id="RU363037"/>
    </source>
</evidence>
<dbReference type="PRINTS" id="PR00987">
    <property type="entry name" value="TRNASYNTHGLU"/>
</dbReference>
<proteinExistence type="inferred from homology"/>
<dbReference type="AlphaFoldDB" id="A0AAP2DB88"/>
<comment type="caution">
    <text evidence="9">The sequence shown here is derived from an EMBL/GenBank/DDBJ whole genome shotgun (WGS) entry which is preliminary data.</text>
</comment>
<dbReference type="GO" id="GO:0004818">
    <property type="term" value="F:glutamate-tRNA ligase activity"/>
    <property type="evidence" value="ECO:0007669"/>
    <property type="project" value="TreeGrafter"/>
</dbReference>
<keyword evidence="7" id="KW-0648">Protein biosynthesis</keyword>